<comment type="caution">
    <text evidence="1">The sequence shown here is derived from an EMBL/GenBank/DDBJ whole genome shotgun (WGS) entry which is preliminary data.</text>
</comment>
<dbReference type="PATRIC" id="fig|1392540.3.peg.1730"/>
<organism evidence="1 2">
    <name type="scientific">Acinetobacter nectaris CIP 110549</name>
    <dbReference type="NCBI Taxonomy" id="1392540"/>
    <lineage>
        <taxon>Bacteria</taxon>
        <taxon>Pseudomonadati</taxon>
        <taxon>Pseudomonadota</taxon>
        <taxon>Gammaproteobacteria</taxon>
        <taxon>Moraxellales</taxon>
        <taxon>Moraxellaceae</taxon>
        <taxon>Acinetobacter</taxon>
    </lineage>
</organism>
<dbReference type="AlphaFoldDB" id="V2TKD7"/>
<protein>
    <recommendedName>
        <fullName evidence="3">Lipoprotein</fullName>
    </recommendedName>
</protein>
<accession>V2TKD7</accession>
<dbReference type="EMBL" id="AYER01000007">
    <property type="protein sequence ID" value="ESK38261.1"/>
    <property type="molecule type" value="Genomic_DNA"/>
</dbReference>
<gene>
    <name evidence="1" type="ORF">P256_01792</name>
</gene>
<keyword evidence="2" id="KW-1185">Reference proteome</keyword>
<reference evidence="1 2" key="1">
    <citation type="submission" date="2013-10" db="EMBL/GenBank/DDBJ databases">
        <title>The Genome Sequence of Acinetobacter nectaris CIP 110549.</title>
        <authorList>
            <consortium name="The Broad Institute Genomics Platform"/>
            <consortium name="The Broad Institute Genome Sequencing Center for Infectious Disease"/>
            <person name="Cerqueira G."/>
            <person name="Feldgarden M."/>
            <person name="Courvalin P."/>
            <person name="Grillot-Courvalin C."/>
            <person name="Clermont D."/>
            <person name="Rocha E."/>
            <person name="Yoon E.-J."/>
            <person name="Nemec A."/>
            <person name="Young S.K."/>
            <person name="Zeng Q."/>
            <person name="Gargeya S."/>
            <person name="Fitzgerald M."/>
            <person name="Abouelleil A."/>
            <person name="Alvarado L."/>
            <person name="Berlin A.M."/>
            <person name="Chapman S.B."/>
            <person name="Gainer-Dewar J."/>
            <person name="Goldberg J."/>
            <person name="Gnerre S."/>
            <person name="Griggs A."/>
            <person name="Gujja S."/>
            <person name="Hansen M."/>
            <person name="Howarth C."/>
            <person name="Imamovic A."/>
            <person name="Ireland A."/>
            <person name="Larimer J."/>
            <person name="McCowan C."/>
            <person name="Murphy C."/>
            <person name="Pearson M."/>
            <person name="Poon T.W."/>
            <person name="Priest M."/>
            <person name="Roberts A."/>
            <person name="Saif S."/>
            <person name="Shea T."/>
            <person name="Sykes S."/>
            <person name="Wortman J."/>
            <person name="Nusbaum C."/>
            <person name="Birren B."/>
        </authorList>
    </citation>
    <scope>NUCLEOTIDE SEQUENCE [LARGE SCALE GENOMIC DNA]</scope>
    <source>
        <strain evidence="1 2">CIP 110549</strain>
    </source>
</reference>
<evidence type="ECO:0008006" key="3">
    <source>
        <dbReference type="Google" id="ProtNLM"/>
    </source>
</evidence>
<dbReference type="PROSITE" id="PS51257">
    <property type="entry name" value="PROKAR_LIPOPROTEIN"/>
    <property type="match status" value="1"/>
</dbReference>
<evidence type="ECO:0000313" key="2">
    <source>
        <dbReference type="Proteomes" id="UP000023785"/>
    </source>
</evidence>
<proteinExistence type="predicted"/>
<dbReference type="RefSeq" id="WP_023273419.1">
    <property type="nucleotide sequence ID" value="NZ_KI530734.1"/>
</dbReference>
<dbReference type="Proteomes" id="UP000023785">
    <property type="component" value="Unassembled WGS sequence"/>
</dbReference>
<dbReference type="HOGENOM" id="CLU_3283395_0_0_6"/>
<evidence type="ECO:0000313" key="1">
    <source>
        <dbReference type="EMBL" id="ESK38261.1"/>
    </source>
</evidence>
<sequence length="40" mass="4270">MKYLGMVVLILGITGCTTTHNVSDPTHGKGGFIPHDTNRS</sequence>
<name>V2TKD7_9GAMM</name>